<dbReference type="Gene3D" id="3.40.718.10">
    <property type="entry name" value="Isopropylmalate Dehydrogenase"/>
    <property type="match status" value="1"/>
</dbReference>
<dbReference type="FunFam" id="3.40.718.10:FF:000006">
    <property type="entry name" value="3-isopropylmalate dehydrogenase"/>
    <property type="match status" value="1"/>
</dbReference>
<comment type="caution">
    <text evidence="20">The sequence shown here is derived from an EMBL/GenBank/DDBJ whole genome shotgun (WGS) entry which is preliminary data.</text>
</comment>
<dbReference type="SUPFAM" id="SSF53659">
    <property type="entry name" value="Isocitrate/Isopropylmalate dehydrogenase-like"/>
    <property type="match status" value="1"/>
</dbReference>
<accession>A0A7M2Z1H6</accession>
<evidence type="ECO:0000256" key="15">
    <source>
        <dbReference type="ARBA" id="ARBA00023304"/>
    </source>
</evidence>
<comment type="cofactor">
    <cofactor evidence="18">
        <name>Mg(2+)</name>
        <dbReference type="ChEBI" id="CHEBI:18420"/>
    </cofactor>
    <cofactor evidence="18">
        <name>Mn(2+)</name>
        <dbReference type="ChEBI" id="CHEBI:29035"/>
    </cofactor>
    <text evidence="18">Binds 1 Mg(2+) or Mn(2+) ion per subunit.</text>
</comment>
<evidence type="ECO:0000256" key="18">
    <source>
        <dbReference type="RuleBase" id="RU004445"/>
    </source>
</evidence>
<evidence type="ECO:0000256" key="17">
    <source>
        <dbReference type="RuleBase" id="RU004443"/>
    </source>
</evidence>
<dbReference type="InterPro" id="IPR019818">
    <property type="entry name" value="IsoCit/isopropylmalate_DH_CS"/>
</dbReference>
<evidence type="ECO:0000256" key="6">
    <source>
        <dbReference type="ARBA" id="ARBA00013101"/>
    </source>
</evidence>
<evidence type="ECO:0000259" key="19">
    <source>
        <dbReference type="SMART" id="SM01329"/>
    </source>
</evidence>
<comment type="similarity">
    <text evidence="4">Belongs to the isocitrate and isopropylmalate dehydrogenases family. LeuB type 1 subfamily.</text>
</comment>
<dbReference type="GO" id="GO:0000287">
    <property type="term" value="F:magnesium ion binding"/>
    <property type="evidence" value="ECO:0007669"/>
    <property type="project" value="InterPro"/>
</dbReference>
<keyword evidence="11" id="KW-0460">Magnesium</keyword>
<dbReference type="SMART" id="SM01329">
    <property type="entry name" value="Iso_dh"/>
    <property type="match status" value="1"/>
</dbReference>
<comment type="catalytic activity">
    <reaction evidence="1 18">
        <text>(2R,3S)-3-isopropylmalate + NAD(+) = 4-methyl-2-oxopentanoate + CO2 + NADH</text>
        <dbReference type="Rhea" id="RHEA:32271"/>
        <dbReference type="ChEBI" id="CHEBI:16526"/>
        <dbReference type="ChEBI" id="CHEBI:17865"/>
        <dbReference type="ChEBI" id="CHEBI:35121"/>
        <dbReference type="ChEBI" id="CHEBI:57540"/>
        <dbReference type="ChEBI" id="CHEBI:57945"/>
        <dbReference type="EC" id="1.1.1.85"/>
    </reaction>
</comment>
<evidence type="ECO:0000256" key="16">
    <source>
        <dbReference type="NCBIfam" id="TIGR00169"/>
    </source>
</evidence>
<reference evidence="20 21" key="1">
    <citation type="submission" date="2018-07" db="EMBL/GenBank/DDBJ databases">
        <title>High-quality-draft genome sequence of Gaiella occulta.</title>
        <authorList>
            <person name="Severino R."/>
            <person name="Froufe H.J.C."/>
            <person name="Rainey F.A."/>
            <person name="Barroso C."/>
            <person name="Albuquerque L."/>
            <person name="Lobo-Da-Cunha A."/>
            <person name="Da Costa M.S."/>
            <person name="Egas C."/>
        </authorList>
    </citation>
    <scope>NUCLEOTIDE SEQUENCE [LARGE SCALE GENOMIC DNA]</scope>
    <source>
        <strain evidence="20 21">F2-233</strain>
    </source>
</reference>
<evidence type="ECO:0000256" key="13">
    <source>
        <dbReference type="ARBA" id="ARBA00023027"/>
    </source>
</evidence>
<dbReference type="Pfam" id="PF00180">
    <property type="entry name" value="Iso_dh"/>
    <property type="match status" value="1"/>
</dbReference>
<dbReference type="GO" id="GO:0003862">
    <property type="term" value="F:3-isopropylmalate dehydrogenase activity"/>
    <property type="evidence" value="ECO:0007669"/>
    <property type="project" value="UniProtKB-UniRule"/>
</dbReference>
<keyword evidence="8 18" id="KW-0432">Leucine biosynthesis</keyword>
<evidence type="ECO:0000256" key="9">
    <source>
        <dbReference type="ARBA" id="ARBA00022605"/>
    </source>
</evidence>
<evidence type="ECO:0000256" key="11">
    <source>
        <dbReference type="ARBA" id="ARBA00022842"/>
    </source>
</evidence>
<dbReference type="InterPro" id="IPR024084">
    <property type="entry name" value="IsoPropMal-DH-like_dom"/>
</dbReference>
<dbReference type="EC" id="1.1.1.85" evidence="6 16"/>
<keyword evidence="14" id="KW-0464">Manganese</keyword>
<keyword evidence="15 18" id="KW-0100">Branched-chain amino acid biosynthesis</keyword>
<keyword evidence="9" id="KW-0028">Amino-acid biosynthesis</keyword>
<comment type="subunit">
    <text evidence="5 18">Homodimer.</text>
</comment>
<evidence type="ECO:0000256" key="8">
    <source>
        <dbReference type="ARBA" id="ARBA00022430"/>
    </source>
</evidence>
<keyword evidence="13 18" id="KW-0520">NAD</keyword>
<comment type="cofactor">
    <cofactor evidence="2">
        <name>Mn(2+)</name>
        <dbReference type="ChEBI" id="CHEBI:29035"/>
    </cofactor>
</comment>
<proteinExistence type="inferred from homology"/>
<protein>
    <recommendedName>
        <fullName evidence="7 16">3-isopropylmalate dehydrogenase</fullName>
        <ecNumber evidence="6 16">1.1.1.85</ecNumber>
    </recommendedName>
</protein>
<dbReference type="NCBIfam" id="TIGR00169">
    <property type="entry name" value="leuB"/>
    <property type="match status" value="1"/>
</dbReference>
<dbReference type="PANTHER" id="PTHR42979">
    <property type="entry name" value="3-ISOPROPYLMALATE DEHYDROGENASE"/>
    <property type="match status" value="1"/>
</dbReference>
<comment type="pathway">
    <text evidence="3 18">Amino-acid biosynthesis; L-leucine biosynthesis; L-leucine from 3-methyl-2-oxobutanoate: step 3/4.</text>
</comment>
<evidence type="ECO:0000256" key="3">
    <source>
        <dbReference type="ARBA" id="ARBA00004762"/>
    </source>
</evidence>
<evidence type="ECO:0000256" key="14">
    <source>
        <dbReference type="ARBA" id="ARBA00023211"/>
    </source>
</evidence>
<evidence type="ECO:0000256" key="2">
    <source>
        <dbReference type="ARBA" id="ARBA00001936"/>
    </source>
</evidence>
<dbReference type="Proteomes" id="UP000254134">
    <property type="component" value="Unassembled WGS sequence"/>
</dbReference>
<dbReference type="EMBL" id="QQZY01000001">
    <property type="protein sequence ID" value="RDI75624.1"/>
    <property type="molecule type" value="Genomic_DNA"/>
</dbReference>
<dbReference type="InterPro" id="IPR004429">
    <property type="entry name" value="Isopropylmalate_DH"/>
</dbReference>
<dbReference type="OrthoDB" id="5289857at2"/>
<evidence type="ECO:0000313" key="21">
    <source>
        <dbReference type="Proteomes" id="UP000254134"/>
    </source>
</evidence>
<dbReference type="PANTHER" id="PTHR42979:SF1">
    <property type="entry name" value="3-ISOPROPYLMALATE DEHYDROGENASE"/>
    <property type="match status" value="1"/>
</dbReference>
<feature type="domain" description="Isopropylmalate dehydrogenase-like" evidence="19">
    <location>
        <begin position="3"/>
        <end position="320"/>
    </location>
</feature>
<gene>
    <name evidence="20" type="ORF">Gocc_0043</name>
</gene>
<reference evidence="21" key="2">
    <citation type="journal article" date="2019" name="MicrobiologyOpen">
        <title>High-quality draft genome sequence of Gaiella occulta isolated from a 150 meter deep mineral water borehole and comparison with the genome sequences of other deep-branching lineages of the phylum Actinobacteria.</title>
        <authorList>
            <person name="Severino R."/>
            <person name="Froufe H.J.C."/>
            <person name="Barroso C."/>
            <person name="Albuquerque L."/>
            <person name="Lobo-da-Cunha A."/>
            <person name="da Costa M.S."/>
            <person name="Egas C."/>
        </authorList>
    </citation>
    <scope>NUCLEOTIDE SEQUENCE [LARGE SCALE GENOMIC DNA]</scope>
    <source>
        <strain evidence="21">F2-233</strain>
    </source>
</reference>
<dbReference type="UniPathway" id="UPA00048">
    <property type="reaction ID" value="UER00072"/>
</dbReference>
<dbReference type="AlphaFoldDB" id="A0A7M2Z1H6"/>
<evidence type="ECO:0000313" key="20">
    <source>
        <dbReference type="EMBL" id="RDI75624.1"/>
    </source>
</evidence>
<evidence type="ECO:0000256" key="10">
    <source>
        <dbReference type="ARBA" id="ARBA00022723"/>
    </source>
</evidence>
<keyword evidence="12 17" id="KW-0560">Oxidoreductase</keyword>
<evidence type="ECO:0000256" key="1">
    <source>
        <dbReference type="ARBA" id="ARBA00000624"/>
    </source>
</evidence>
<dbReference type="GO" id="GO:0005829">
    <property type="term" value="C:cytosol"/>
    <property type="evidence" value="ECO:0007669"/>
    <property type="project" value="TreeGrafter"/>
</dbReference>
<dbReference type="GO" id="GO:0009098">
    <property type="term" value="P:L-leucine biosynthetic process"/>
    <property type="evidence" value="ECO:0007669"/>
    <property type="project" value="UniProtKB-UniRule"/>
</dbReference>
<keyword evidence="21" id="KW-1185">Reference proteome</keyword>
<evidence type="ECO:0000256" key="7">
    <source>
        <dbReference type="ARBA" id="ARBA00019276"/>
    </source>
</evidence>
<comment type="function">
    <text evidence="18">Catalyzes the oxidation of 3-carboxy-2-hydroxy-4-methylpentanoate (3-isopropylmalate) to 3-carboxy-4-methyl-2-oxopentanoate. The product decarboxylates to 4-methyl-2 oxopentanoate.</text>
</comment>
<dbReference type="RefSeq" id="WP_114794531.1">
    <property type="nucleotide sequence ID" value="NZ_QQZY01000001.1"/>
</dbReference>
<sequence length="330" mass="34092">MSHVAVLPGDGIGPEVAAQAIRVLDALGIAHSEHAFGGNAILSQGTPLPDDTLAACRAADAVLLAAVGLPELEGRPVRPEQGLLGLRKELGVYANLRPARGDGVDMMIVRELVGGLYFGAKGVREDGTWFDTCEYSRPEVERIARRGFEIARARGGRLTSVDKVNVMHTSRLWRDVVTALGEDDYPDVPLDHALVDSFAMTIVQAPQTIDVVLTENTFGDILSDVAAAVTGGLGLAASASLGDAGPGLFEPVHGSAPQIAGRGIANPAAMLRSVALLLAYGLGRPTEAAALERAVADALEAAPTPDIGGTATTAAFGDAVLRALDATPTL</sequence>
<keyword evidence="10 18" id="KW-0479">Metal-binding</keyword>
<name>A0A7M2Z1H6_9ACTN</name>
<evidence type="ECO:0000256" key="4">
    <source>
        <dbReference type="ARBA" id="ARBA00008319"/>
    </source>
</evidence>
<evidence type="ECO:0000256" key="12">
    <source>
        <dbReference type="ARBA" id="ARBA00023002"/>
    </source>
</evidence>
<organism evidence="20 21">
    <name type="scientific">Gaiella occulta</name>
    <dbReference type="NCBI Taxonomy" id="1002870"/>
    <lineage>
        <taxon>Bacteria</taxon>
        <taxon>Bacillati</taxon>
        <taxon>Actinomycetota</taxon>
        <taxon>Thermoleophilia</taxon>
        <taxon>Gaiellales</taxon>
        <taxon>Gaiellaceae</taxon>
        <taxon>Gaiella</taxon>
    </lineage>
</organism>
<dbReference type="GO" id="GO:0051287">
    <property type="term" value="F:NAD binding"/>
    <property type="evidence" value="ECO:0007669"/>
    <property type="project" value="InterPro"/>
</dbReference>
<evidence type="ECO:0000256" key="5">
    <source>
        <dbReference type="ARBA" id="ARBA00011738"/>
    </source>
</evidence>
<dbReference type="PROSITE" id="PS00470">
    <property type="entry name" value="IDH_IMDH"/>
    <property type="match status" value="1"/>
</dbReference>